<accession>A0A7D5GNZ5</accession>
<dbReference type="OrthoDB" id="275215at2157"/>
<dbReference type="EMBL" id="CP058530">
    <property type="protein sequence ID" value="QLG29624.1"/>
    <property type="molecule type" value="Genomic_DNA"/>
</dbReference>
<keyword evidence="2" id="KW-1185">Reference proteome</keyword>
<proteinExistence type="predicted"/>
<keyword evidence="1" id="KW-0614">Plasmid</keyword>
<gene>
    <name evidence="1" type="ORF">HUG10_18620</name>
</gene>
<dbReference type="KEGG" id="halg:HUG10_18620"/>
<evidence type="ECO:0000313" key="2">
    <source>
        <dbReference type="Proteomes" id="UP000509750"/>
    </source>
</evidence>
<name>A0A7D5GNZ5_9EURY</name>
<sequence>MADFENIYAESDPFVRAHFDCLNCGGKLWEYAIQGQMVCEDCRSVYRSSEIFEAQAEA</sequence>
<dbReference type="RefSeq" id="WP_179171198.1">
    <property type="nucleotide sequence ID" value="NZ_CP058530.1"/>
</dbReference>
<geneLocation type="plasmid" evidence="1 2">
    <name>unnamed1</name>
</geneLocation>
<reference evidence="1 2" key="1">
    <citation type="submission" date="2020-07" db="EMBL/GenBank/DDBJ databases">
        <title>Gai3-2, isolated from salt lake.</title>
        <authorList>
            <person name="Cui H."/>
            <person name="Shi X."/>
        </authorList>
    </citation>
    <scope>NUCLEOTIDE SEQUENCE [LARGE SCALE GENOMIC DNA]</scope>
    <source>
        <strain evidence="1 2">Gai3-2</strain>
        <plasmid evidence="1 2">unnamed1</plasmid>
    </source>
</reference>
<dbReference type="GeneID" id="56030891"/>
<evidence type="ECO:0000313" key="1">
    <source>
        <dbReference type="EMBL" id="QLG29624.1"/>
    </source>
</evidence>
<dbReference type="AlphaFoldDB" id="A0A7D5GNZ5"/>
<dbReference type="Proteomes" id="UP000509750">
    <property type="component" value="Plasmid unnamed1"/>
</dbReference>
<protein>
    <submittedName>
        <fullName evidence="1">Uncharacterized protein</fullName>
    </submittedName>
</protein>
<organism evidence="1 2">
    <name type="scientific">Halorarum halophilum</name>
    <dbReference type="NCBI Taxonomy" id="2743090"/>
    <lineage>
        <taxon>Archaea</taxon>
        <taxon>Methanobacteriati</taxon>
        <taxon>Methanobacteriota</taxon>
        <taxon>Stenosarchaea group</taxon>
        <taxon>Halobacteria</taxon>
        <taxon>Halobacteriales</taxon>
        <taxon>Haloferacaceae</taxon>
        <taxon>Halorarum</taxon>
    </lineage>
</organism>